<keyword evidence="5" id="KW-0547">Nucleotide-binding</keyword>
<dbReference type="PANTHER" id="PTHR48041">
    <property type="entry name" value="ABC TRANSPORTER G FAMILY MEMBER 28"/>
    <property type="match status" value="1"/>
</dbReference>
<feature type="transmembrane region" description="Helical" evidence="9">
    <location>
        <begin position="395"/>
        <end position="417"/>
    </location>
</feature>
<feature type="transmembrane region" description="Helical" evidence="9">
    <location>
        <begin position="438"/>
        <end position="462"/>
    </location>
</feature>
<evidence type="ECO:0000256" key="7">
    <source>
        <dbReference type="ARBA" id="ARBA00022989"/>
    </source>
</evidence>
<feature type="transmembrane region" description="Helical" evidence="9">
    <location>
        <begin position="501"/>
        <end position="523"/>
    </location>
</feature>
<name>A0A9P1E9M9_CUSEU</name>
<dbReference type="Gene3D" id="3.40.50.300">
    <property type="entry name" value="P-loop containing nucleotide triphosphate hydrolases"/>
    <property type="match status" value="1"/>
</dbReference>
<dbReference type="InterPro" id="IPR003439">
    <property type="entry name" value="ABC_transporter-like_ATP-bd"/>
</dbReference>
<reference evidence="11" key="1">
    <citation type="submission" date="2022-07" db="EMBL/GenBank/DDBJ databases">
        <authorList>
            <person name="Macas J."/>
            <person name="Novak P."/>
            <person name="Neumann P."/>
        </authorList>
    </citation>
    <scope>NUCLEOTIDE SEQUENCE</scope>
</reference>
<keyword evidence="7 9" id="KW-1133">Transmembrane helix</keyword>
<dbReference type="InterPro" id="IPR003593">
    <property type="entry name" value="AAA+_ATPase"/>
</dbReference>
<dbReference type="PROSITE" id="PS50893">
    <property type="entry name" value="ABC_TRANSPORTER_2"/>
    <property type="match status" value="1"/>
</dbReference>
<evidence type="ECO:0000259" key="10">
    <source>
        <dbReference type="PROSITE" id="PS50893"/>
    </source>
</evidence>
<dbReference type="InterPro" id="IPR013525">
    <property type="entry name" value="ABC2_TM"/>
</dbReference>
<feature type="transmembrane region" description="Helical" evidence="9">
    <location>
        <begin position="474"/>
        <end position="494"/>
    </location>
</feature>
<feature type="domain" description="ABC transporter" evidence="10">
    <location>
        <begin position="38"/>
        <end position="278"/>
    </location>
</feature>
<evidence type="ECO:0000256" key="8">
    <source>
        <dbReference type="ARBA" id="ARBA00023136"/>
    </source>
</evidence>
<protein>
    <recommendedName>
        <fullName evidence="10">ABC transporter domain-containing protein</fullName>
    </recommendedName>
</protein>
<dbReference type="InterPro" id="IPR017871">
    <property type="entry name" value="ABC_transporter-like_CS"/>
</dbReference>
<dbReference type="Pfam" id="PF01061">
    <property type="entry name" value="ABC2_membrane"/>
    <property type="match status" value="1"/>
</dbReference>
<dbReference type="GO" id="GO:0016887">
    <property type="term" value="F:ATP hydrolysis activity"/>
    <property type="evidence" value="ECO:0007669"/>
    <property type="project" value="InterPro"/>
</dbReference>
<dbReference type="GO" id="GO:0009536">
    <property type="term" value="C:plastid"/>
    <property type="evidence" value="ECO:0007669"/>
    <property type="project" value="UniProtKB-SubCell"/>
</dbReference>
<keyword evidence="6" id="KW-0067">ATP-binding</keyword>
<dbReference type="OrthoDB" id="66620at2759"/>
<dbReference type="PANTHER" id="PTHR48041:SF117">
    <property type="entry name" value="ABC TRANSPORTER G FAMILY MEMBER 10-LIKE"/>
    <property type="match status" value="1"/>
</dbReference>
<dbReference type="FunFam" id="3.40.50.300:FF:001473">
    <property type="entry name" value="ATP-binding cassette transporter"/>
    <property type="match status" value="1"/>
</dbReference>
<dbReference type="Proteomes" id="UP001152484">
    <property type="component" value="Unassembled WGS sequence"/>
</dbReference>
<evidence type="ECO:0000256" key="3">
    <source>
        <dbReference type="ARBA" id="ARBA00022448"/>
    </source>
</evidence>
<comment type="caution">
    <text evidence="11">The sequence shown here is derived from an EMBL/GenBank/DDBJ whole genome shotgun (WGS) entry which is preliminary data.</text>
</comment>
<evidence type="ECO:0000313" key="12">
    <source>
        <dbReference type="Proteomes" id="UP001152484"/>
    </source>
</evidence>
<evidence type="ECO:0000256" key="1">
    <source>
        <dbReference type="ARBA" id="ARBA00004141"/>
    </source>
</evidence>
<evidence type="ECO:0000313" key="11">
    <source>
        <dbReference type="EMBL" id="CAH9089074.1"/>
    </source>
</evidence>
<dbReference type="PROSITE" id="PS00211">
    <property type="entry name" value="ABC_TRANSPORTER_1"/>
    <property type="match status" value="1"/>
</dbReference>
<keyword evidence="3" id="KW-0813">Transport</keyword>
<evidence type="ECO:0000256" key="4">
    <source>
        <dbReference type="ARBA" id="ARBA00022692"/>
    </source>
</evidence>
<dbReference type="EMBL" id="CAMAPE010000020">
    <property type="protein sequence ID" value="CAH9089074.1"/>
    <property type="molecule type" value="Genomic_DNA"/>
</dbReference>
<dbReference type="SMART" id="SM00382">
    <property type="entry name" value="AAA"/>
    <property type="match status" value="1"/>
</dbReference>
<comment type="subcellular location">
    <subcellularLocation>
        <location evidence="1">Membrane</location>
        <topology evidence="1">Multi-pass membrane protein</topology>
    </subcellularLocation>
    <subcellularLocation>
        <location evidence="2">Plastid</location>
    </subcellularLocation>
</comment>
<proteinExistence type="predicted"/>
<feature type="transmembrane region" description="Helical" evidence="9">
    <location>
        <begin position="589"/>
        <end position="612"/>
    </location>
</feature>
<dbReference type="GO" id="GO:0016020">
    <property type="term" value="C:membrane"/>
    <property type="evidence" value="ECO:0007669"/>
    <property type="project" value="UniProtKB-SubCell"/>
</dbReference>
<evidence type="ECO:0000256" key="2">
    <source>
        <dbReference type="ARBA" id="ARBA00004474"/>
    </source>
</evidence>
<keyword evidence="12" id="KW-1185">Reference proteome</keyword>
<evidence type="ECO:0000256" key="5">
    <source>
        <dbReference type="ARBA" id="ARBA00022741"/>
    </source>
</evidence>
<keyword evidence="4 9" id="KW-0812">Transmembrane</keyword>
<gene>
    <name evidence="11" type="ORF">CEURO_LOCUS10708</name>
</gene>
<evidence type="ECO:0000256" key="9">
    <source>
        <dbReference type="SAM" id="Phobius"/>
    </source>
</evidence>
<accession>A0A9P1E9M9</accession>
<evidence type="ECO:0000256" key="6">
    <source>
        <dbReference type="ARBA" id="ARBA00022840"/>
    </source>
</evidence>
<organism evidence="11 12">
    <name type="scientific">Cuscuta europaea</name>
    <name type="common">European dodder</name>
    <dbReference type="NCBI Taxonomy" id="41803"/>
    <lineage>
        <taxon>Eukaryota</taxon>
        <taxon>Viridiplantae</taxon>
        <taxon>Streptophyta</taxon>
        <taxon>Embryophyta</taxon>
        <taxon>Tracheophyta</taxon>
        <taxon>Spermatophyta</taxon>
        <taxon>Magnoliopsida</taxon>
        <taxon>eudicotyledons</taxon>
        <taxon>Gunneridae</taxon>
        <taxon>Pentapetalae</taxon>
        <taxon>asterids</taxon>
        <taxon>lamiids</taxon>
        <taxon>Solanales</taxon>
        <taxon>Convolvulaceae</taxon>
        <taxon>Cuscuteae</taxon>
        <taxon>Cuscuta</taxon>
        <taxon>Cuscuta subgen. Cuscuta</taxon>
    </lineage>
</organism>
<dbReference type="InterPro" id="IPR050352">
    <property type="entry name" value="ABCG_transporters"/>
</dbReference>
<keyword evidence="8 9" id="KW-0472">Membrane</keyword>
<sequence length="619" mass="70360">MPMDLPVKTPRYKIEAKNLSFTLPSREHDDGFDWTIWKRLALIKRRNNNIRPYILRDVNCEARDGEITAIAGPSGAGKTTLLDILAGNKATSSSRGQVLVNGQPMNPPQFRRISGYVTQDEALFPHLTVEETLTYSARFRLRLGRREAKERVGKLLKELGLDHVAGMRIGSIGSRRISGGEKRRVSIGVELVHNPSVLLLDEPTSGLDSAAALHMASLLQRMAKNQSKTVVLTIHQPGFRVLELFDKVVLLSHGFILHSGSLQLLEEKLKSSGYSIPLHVNVLELAIEVFTADYNHHAETMDDDYNEGDAIMIKEGKTHFSSNDNSSFHSNFAWEEVLILSRRFCSNIFRSKELFLAKLMQAPLVGVLLGSVFLNTYNNHDPNKKVPPQQLQNQIGFFAFSLTFLLSSNVEALPILLEEKRVVMRETSRGAYRISTYTIANALVFLPFLLLVALMYAVPVYWLVGLRPEFDGFFYYSLICWMIFLMGNSFVAACSALVQNFIVGMSLIGSVIGSFFLFSGYFIRKESIPKFWVFVHYLSLFKYPFECFLINEYGGEYGRRKCVQRVGDECVMYGDQLLEQEGLRESKKWINLVVMLAYILGYRFLSFLIMWCRSYINYN</sequence>
<dbReference type="SUPFAM" id="SSF52540">
    <property type="entry name" value="P-loop containing nucleoside triphosphate hydrolases"/>
    <property type="match status" value="1"/>
</dbReference>
<dbReference type="AlphaFoldDB" id="A0A9P1E9M9"/>
<dbReference type="Pfam" id="PF00005">
    <property type="entry name" value="ABC_tran"/>
    <property type="match status" value="1"/>
</dbReference>
<dbReference type="GO" id="GO:0005524">
    <property type="term" value="F:ATP binding"/>
    <property type="evidence" value="ECO:0007669"/>
    <property type="project" value="UniProtKB-KW"/>
</dbReference>
<dbReference type="InterPro" id="IPR027417">
    <property type="entry name" value="P-loop_NTPase"/>
</dbReference>
<dbReference type="GO" id="GO:0140359">
    <property type="term" value="F:ABC-type transporter activity"/>
    <property type="evidence" value="ECO:0007669"/>
    <property type="project" value="InterPro"/>
</dbReference>